<evidence type="ECO:0000313" key="1">
    <source>
        <dbReference type="EMBL" id="AUR52776.1"/>
    </source>
</evidence>
<proteinExistence type="predicted"/>
<dbReference type="KEGG" id="nba:CUN60_10895"/>
<dbReference type="EMBL" id="CP024847">
    <property type="protein sequence ID" value="AUR52776.1"/>
    <property type="molecule type" value="Genomic_DNA"/>
</dbReference>
<accession>A0A2I7N8K6</accession>
<reference evidence="2" key="1">
    <citation type="submission" date="2017-11" db="EMBL/GenBank/DDBJ databases">
        <authorList>
            <person name="Chan K.G."/>
            <person name="Lee L.S."/>
        </authorList>
    </citation>
    <scope>NUCLEOTIDE SEQUENCE [LARGE SCALE GENOMIC DNA]</scope>
    <source>
        <strain evidence="2">DSM 100970</strain>
    </source>
</reference>
<dbReference type="Proteomes" id="UP000236655">
    <property type="component" value="Chromosome"/>
</dbReference>
<gene>
    <name evidence="1" type="ORF">CUN60_10895</name>
</gene>
<dbReference type="RefSeq" id="WP_102952064.1">
    <property type="nucleotide sequence ID" value="NZ_CP024847.1"/>
</dbReference>
<name>A0A2I7N8K6_9NEIS</name>
<keyword evidence="2" id="KW-1185">Reference proteome</keyword>
<dbReference type="AlphaFoldDB" id="A0A2I7N8K6"/>
<organism evidence="1 2">
    <name type="scientific">Aquella oligotrophica</name>
    <dbReference type="NCBI Taxonomy" id="2067065"/>
    <lineage>
        <taxon>Bacteria</taxon>
        <taxon>Pseudomonadati</taxon>
        <taxon>Pseudomonadota</taxon>
        <taxon>Betaproteobacteria</taxon>
        <taxon>Neisseriales</taxon>
        <taxon>Neisseriaceae</taxon>
        <taxon>Aquella</taxon>
    </lineage>
</organism>
<protein>
    <submittedName>
        <fullName evidence="1">Uncharacterized protein</fullName>
    </submittedName>
</protein>
<sequence>MRKPNEEGVPNLELICDYLNANTLFSEAHRKLLKLMRVSLISGGRAIQDEDELKNMKKRIYVRRR</sequence>
<evidence type="ECO:0000313" key="2">
    <source>
        <dbReference type="Proteomes" id="UP000236655"/>
    </source>
</evidence>